<keyword evidence="5" id="KW-0560">Oxidoreductase</keyword>
<evidence type="ECO:0000256" key="5">
    <source>
        <dbReference type="ARBA" id="ARBA00023002"/>
    </source>
</evidence>
<evidence type="ECO:0000256" key="4">
    <source>
        <dbReference type="ARBA" id="ARBA00022827"/>
    </source>
</evidence>
<evidence type="ECO:0000259" key="6">
    <source>
        <dbReference type="Pfam" id="PF00441"/>
    </source>
</evidence>
<dbReference type="Pfam" id="PF00441">
    <property type="entry name" value="Acyl-CoA_dh_1"/>
    <property type="match status" value="1"/>
</dbReference>
<keyword evidence="3" id="KW-0285">Flavoprotein</keyword>
<name>A0ABP5K0G7_9ACTN</name>
<dbReference type="PANTHER" id="PTHR43884">
    <property type="entry name" value="ACYL-COA DEHYDROGENASE"/>
    <property type="match status" value="1"/>
</dbReference>
<keyword evidence="9" id="KW-1185">Reference proteome</keyword>
<keyword evidence="4" id="KW-0274">FAD</keyword>
<dbReference type="InterPro" id="IPR036250">
    <property type="entry name" value="AcylCo_DH-like_C"/>
</dbReference>
<dbReference type="Proteomes" id="UP001500897">
    <property type="component" value="Unassembled WGS sequence"/>
</dbReference>
<dbReference type="RefSeq" id="WP_344559138.1">
    <property type="nucleotide sequence ID" value="NZ_BAAANS010000103.1"/>
</dbReference>
<evidence type="ECO:0000313" key="8">
    <source>
        <dbReference type="EMBL" id="GAA2124713.1"/>
    </source>
</evidence>
<feature type="domain" description="Acyl-CoA dehydrogenase/oxidase C-terminal" evidence="6">
    <location>
        <begin position="188"/>
        <end position="292"/>
    </location>
</feature>
<accession>A0ABP5K0G7</accession>
<dbReference type="Gene3D" id="1.20.140.10">
    <property type="entry name" value="Butyryl-CoA Dehydrogenase, subunit A, domain 3"/>
    <property type="match status" value="1"/>
</dbReference>
<comment type="caution">
    <text evidence="8">The sequence shown here is derived from an EMBL/GenBank/DDBJ whole genome shotgun (WGS) entry which is preliminary data.</text>
</comment>
<dbReference type="EMBL" id="BAAANS010000103">
    <property type="protein sequence ID" value="GAA2124713.1"/>
    <property type="molecule type" value="Genomic_DNA"/>
</dbReference>
<dbReference type="Gene3D" id="1.10.540.10">
    <property type="entry name" value="Acyl-CoA dehydrogenase/oxidase, N-terminal domain"/>
    <property type="match status" value="1"/>
</dbReference>
<organism evidence="8 9">
    <name type="scientific">Kitasatospora saccharophila</name>
    <dbReference type="NCBI Taxonomy" id="407973"/>
    <lineage>
        <taxon>Bacteria</taxon>
        <taxon>Bacillati</taxon>
        <taxon>Actinomycetota</taxon>
        <taxon>Actinomycetes</taxon>
        <taxon>Kitasatosporales</taxon>
        <taxon>Streptomycetaceae</taxon>
        <taxon>Kitasatospora</taxon>
    </lineage>
</organism>
<dbReference type="SUPFAM" id="SSF56645">
    <property type="entry name" value="Acyl-CoA dehydrogenase NM domain-like"/>
    <property type="match status" value="1"/>
</dbReference>
<feature type="domain" description="Acyl-CoA dehydrogenase/oxidase N-terminal" evidence="7">
    <location>
        <begin position="7"/>
        <end position="71"/>
    </location>
</feature>
<comment type="similarity">
    <text evidence="2">Belongs to the acyl-CoA dehydrogenase family.</text>
</comment>
<evidence type="ECO:0000313" key="9">
    <source>
        <dbReference type="Proteomes" id="UP001500897"/>
    </source>
</evidence>
<comment type="cofactor">
    <cofactor evidence="1">
        <name>FAD</name>
        <dbReference type="ChEBI" id="CHEBI:57692"/>
    </cofactor>
</comment>
<dbReference type="InterPro" id="IPR009075">
    <property type="entry name" value="AcylCo_DH/oxidase_C"/>
</dbReference>
<dbReference type="InterPro" id="IPR013786">
    <property type="entry name" value="AcylCoA_DH/ox_N"/>
</dbReference>
<dbReference type="InterPro" id="IPR037069">
    <property type="entry name" value="AcylCoA_DH/ox_N_sf"/>
</dbReference>
<sequence length="331" mass="35180">MSQFAAELRNLVDDLVRRDGAIGSEDELWAQLRELGLSRIGIEEERGGSGGTFDDLLVVVETLAGHGLGLPLVEAGTADWALGHAGPLGERFSTLVLVDAPLDSADGTLTAELHGVPWAREAEQLVISAPDAAPVLVELRHGSVTVRPGENLAGEPRDSVVLAGTPVGEVAQAPAHETVRARLALLRSAAVTGAAHGAYRLTRSYVSERRQFDAPLLKIPAVAGNLAQMRVQLVQADAAMARAREAGVSGANAAITRIITASAATEIARIAHQLHGAMGITEEYPLHRYTRRLWAWRDAVATERHWAEELGRRAVAVGESGVWEQLTAAGR</sequence>
<evidence type="ECO:0000259" key="7">
    <source>
        <dbReference type="Pfam" id="PF02771"/>
    </source>
</evidence>
<dbReference type="Pfam" id="PF02771">
    <property type="entry name" value="Acyl-CoA_dh_N"/>
    <property type="match status" value="1"/>
</dbReference>
<dbReference type="SUPFAM" id="SSF47203">
    <property type="entry name" value="Acyl-CoA dehydrogenase C-terminal domain-like"/>
    <property type="match status" value="1"/>
</dbReference>
<evidence type="ECO:0000256" key="3">
    <source>
        <dbReference type="ARBA" id="ARBA00022630"/>
    </source>
</evidence>
<evidence type="ECO:0000256" key="1">
    <source>
        <dbReference type="ARBA" id="ARBA00001974"/>
    </source>
</evidence>
<dbReference type="PANTHER" id="PTHR43884:SF20">
    <property type="entry name" value="ACYL-COA DEHYDROGENASE FADE28"/>
    <property type="match status" value="1"/>
</dbReference>
<evidence type="ECO:0000256" key="2">
    <source>
        <dbReference type="ARBA" id="ARBA00009347"/>
    </source>
</evidence>
<dbReference type="InterPro" id="IPR009100">
    <property type="entry name" value="AcylCoA_DH/oxidase_NM_dom_sf"/>
</dbReference>
<proteinExistence type="inferred from homology"/>
<gene>
    <name evidence="8" type="ORF">GCM10009759_76540</name>
</gene>
<reference evidence="9" key="1">
    <citation type="journal article" date="2019" name="Int. J. Syst. Evol. Microbiol.">
        <title>The Global Catalogue of Microorganisms (GCM) 10K type strain sequencing project: providing services to taxonomists for standard genome sequencing and annotation.</title>
        <authorList>
            <consortium name="The Broad Institute Genomics Platform"/>
            <consortium name="The Broad Institute Genome Sequencing Center for Infectious Disease"/>
            <person name="Wu L."/>
            <person name="Ma J."/>
        </authorList>
    </citation>
    <scope>NUCLEOTIDE SEQUENCE [LARGE SCALE GENOMIC DNA]</scope>
    <source>
        <strain evidence="9">JCM 14559</strain>
    </source>
</reference>
<protein>
    <submittedName>
        <fullName evidence="8">Acyl-CoA dehydrogenase family protein</fullName>
    </submittedName>
</protein>